<gene>
    <name evidence="6" type="ORF">EBBID32_40020</name>
</gene>
<dbReference type="InterPro" id="IPR010920">
    <property type="entry name" value="LSM_dom_sf"/>
</dbReference>
<reference evidence="7" key="2">
    <citation type="submission" date="2013-04" db="EMBL/GenBank/DDBJ databases">
        <title>Bisphenol A degrading Sphingobium sp. strain BiD32.</title>
        <authorList>
            <person name="Nielsen J.L."/>
            <person name="Zhou N.A."/>
            <person name="Kjeldal H."/>
        </authorList>
    </citation>
    <scope>NUCLEOTIDE SEQUENCE [LARGE SCALE GENOMIC DNA]</scope>
    <source>
        <strain evidence="7">BiD32</strain>
    </source>
</reference>
<accession>N1MWI0</accession>
<dbReference type="GO" id="GO:0008381">
    <property type="term" value="F:mechanosensitive monoatomic ion channel activity"/>
    <property type="evidence" value="ECO:0007669"/>
    <property type="project" value="UniProtKB-ARBA"/>
</dbReference>
<organism evidence="6 7">
    <name type="scientific">Sphingobium indicum BiD32</name>
    <dbReference type="NCBI Taxonomy" id="1301087"/>
    <lineage>
        <taxon>Bacteria</taxon>
        <taxon>Pseudomonadati</taxon>
        <taxon>Pseudomonadota</taxon>
        <taxon>Alphaproteobacteria</taxon>
        <taxon>Sphingomonadales</taxon>
        <taxon>Sphingomonadaceae</taxon>
        <taxon>Sphingobium</taxon>
    </lineage>
</organism>
<dbReference type="AlphaFoldDB" id="N1MWI0"/>
<evidence type="ECO:0000313" key="6">
    <source>
        <dbReference type="EMBL" id="CCW19633.1"/>
    </source>
</evidence>
<dbReference type="Gene3D" id="2.30.30.60">
    <property type="match status" value="1"/>
</dbReference>
<dbReference type="Proteomes" id="UP000013201">
    <property type="component" value="Unassembled WGS sequence"/>
</dbReference>
<evidence type="ECO:0000256" key="2">
    <source>
        <dbReference type="ARBA" id="ARBA00022692"/>
    </source>
</evidence>
<evidence type="ECO:0000256" key="1">
    <source>
        <dbReference type="ARBA" id="ARBA00004370"/>
    </source>
</evidence>
<keyword evidence="4" id="KW-0472">Membrane</keyword>
<keyword evidence="3" id="KW-1133">Transmembrane helix</keyword>
<sequence>MRICDVIKRQDIVGKDEHISLRETHVRKLSNELTLVPNSTLFKNPVEILTDKHQRRHEIIVGVSYLELARGAIRAAMEGIKLIYQN</sequence>
<dbReference type="InterPro" id="IPR023408">
    <property type="entry name" value="MscS_beta-dom_sf"/>
</dbReference>
<proteinExistence type="predicted"/>
<evidence type="ECO:0000256" key="4">
    <source>
        <dbReference type="ARBA" id="ARBA00023136"/>
    </source>
</evidence>
<comment type="subcellular location">
    <subcellularLocation>
        <location evidence="1">Membrane</location>
    </subcellularLocation>
</comment>
<evidence type="ECO:0000313" key="7">
    <source>
        <dbReference type="Proteomes" id="UP000013201"/>
    </source>
</evidence>
<feature type="domain" description="Mechanosensitive ion channel MscS" evidence="5">
    <location>
        <begin position="2"/>
        <end position="47"/>
    </location>
</feature>
<keyword evidence="7" id="KW-1185">Reference proteome</keyword>
<comment type="caution">
    <text evidence="6">The sequence shown here is derived from an EMBL/GenBank/DDBJ whole genome shotgun (WGS) entry which is preliminary data.</text>
</comment>
<dbReference type="EMBL" id="CAVK010000213">
    <property type="protein sequence ID" value="CCW19633.1"/>
    <property type="molecule type" value="Genomic_DNA"/>
</dbReference>
<keyword evidence="2" id="KW-0812">Transmembrane</keyword>
<reference evidence="6 7" key="1">
    <citation type="submission" date="2013-03" db="EMBL/GenBank/DDBJ databases">
        <authorList>
            <person name="Le V."/>
        </authorList>
    </citation>
    <scope>NUCLEOTIDE SEQUENCE [LARGE SCALE GENOMIC DNA]</scope>
    <source>
        <strain evidence="6 7">BiD32</strain>
    </source>
</reference>
<dbReference type="SUPFAM" id="SSF50182">
    <property type="entry name" value="Sm-like ribonucleoproteins"/>
    <property type="match status" value="1"/>
</dbReference>
<dbReference type="Pfam" id="PF00924">
    <property type="entry name" value="MS_channel_2nd"/>
    <property type="match status" value="1"/>
</dbReference>
<evidence type="ECO:0000256" key="3">
    <source>
        <dbReference type="ARBA" id="ARBA00022989"/>
    </source>
</evidence>
<evidence type="ECO:0000259" key="5">
    <source>
        <dbReference type="Pfam" id="PF00924"/>
    </source>
</evidence>
<protein>
    <submittedName>
        <fullName evidence="6">Potassium efflux system KefA protein / Small-conductance mechanosensitive channel</fullName>
    </submittedName>
</protein>
<dbReference type="GO" id="GO:0016020">
    <property type="term" value="C:membrane"/>
    <property type="evidence" value="ECO:0007669"/>
    <property type="project" value="UniProtKB-SubCell"/>
</dbReference>
<dbReference type="InterPro" id="IPR006685">
    <property type="entry name" value="MscS_channel_2nd"/>
</dbReference>
<name>N1MWI0_9SPHN</name>